<proteinExistence type="predicted"/>
<dbReference type="EMBL" id="CAJMXA010003325">
    <property type="protein sequence ID" value="CAE6493766.1"/>
    <property type="molecule type" value="Genomic_DNA"/>
</dbReference>
<organism evidence="1 2">
    <name type="scientific">Rhizoctonia solani</name>
    <dbReference type="NCBI Taxonomy" id="456999"/>
    <lineage>
        <taxon>Eukaryota</taxon>
        <taxon>Fungi</taxon>
        <taxon>Dikarya</taxon>
        <taxon>Basidiomycota</taxon>
        <taxon>Agaricomycotina</taxon>
        <taxon>Agaricomycetes</taxon>
        <taxon>Cantharellales</taxon>
        <taxon>Ceratobasidiaceae</taxon>
        <taxon>Rhizoctonia</taxon>
    </lineage>
</organism>
<accession>A0A8H3CUG1</accession>
<protein>
    <submittedName>
        <fullName evidence="1">Uncharacterized protein</fullName>
    </submittedName>
</protein>
<reference evidence="1" key="1">
    <citation type="submission" date="2021-01" db="EMBL/GenBank/DDBJ databases">
        <authorList>
            <person name="Kaushik A."/>
        </authorList>
    </citation>
    <scope>NUCLEOTIDE SEQUENCE</scope>
    <source>
        <strain evidence="1">AG6-10EEA</strain>
    </source>
</reference>
<evidence type="ECO:0000313" key="1">
    <source>
        <dbReference type="EMBL" id="CAE6493766.1"/>
    </source>
</evidence>
<gene>
    <name evidence="1" type="ORF">RDB_LOCUS104330</name>
</gene>
<dbReference type="Proteomes" id="UP000663853">
    <property type="component" value="Unassembled WGS sequence"/>
</dbReference>
<name>A0A8H3CUG1_9AGAM</name>
<sequence length="120" mass="13325">MLKSVTQRESSSSALGKWEDAGDTLANSLSPAAYLRSCMFLETFSPKNGVDAQYLASRVDFSLNALHTKLSEEFTQSRVILARTRNKILSRFHSVPNEIIASIFMDVVYAPAPNDRPISQ</sequence>
<evidence type="ECO:0000313" key="2">
    <source>
        <dbReference type="Proteomes" id="UP000663853"/>
    </source>
</evidence>
<comment type="caution">
    <text evidence="1">The sequence shown here is derived from an EMBL/GenBank/DDBJ whole genome shotgun (WGS) entry which is preliminary data.</text>
</comment>
<dbReference type="AlphaFoldDB" id="A0A8H3CUG1"/>